<dbReference type="GO" id="GO:0000981">
    <property type="term" value="F:DNA-binding transcription factor activity, RNA polymerase II-specific"/>
    <property type="evidence" value="ECO:0007669"/>
    <property type="project" value="InterPro"/>
</dbReference>
<feature type="transmembrane region" description="Helical" evidence="4">
    <location>
        <begin position="605"/>
        <end position="625"/>
    </location>
</feature>
<keyword evidence="1" id="KW-0479">Metal-binding</keyword>
<feature type="region of interest" description="Disordered" evidence="3">
    <location>
        <begin position="1"/>
        <end position="23"/>
    </location>
</feature>
<keyword evidence="2" id="KW-0539">Nucleus</keyword>
<gene>
    <name evidence="6" type="ORF">OIDMADRAFT_208035</name>
</gene>
<organism evidence="6 7">
    <name type="scientific">Oidiodendron maius (strain Zn)</name>
    <dbReference type="NCBI Taxonomy" id="913774"/>
    <lineage>
        <taxon>Eukaryota</taxon>
        <taxon>Fungi</taxon>
        <taxon>Dikarya</taxon>
        <taxon>Ascomycota</taxon>
        <taxon>Pezizomycotina</taxon>
        <taxon>Leotiomycetes</taxon>
        <taxon>Leotiomycetes incertae sedis</taxon>
        <taxon>Myxotrichaceae</taxon>
        <taxon>Oidiodendron</taxon>
    </lineage>
</organism>
<evidence type="ECO:0000256" key="1">
    <source>
        <dbReference type="ARBA" id="ARBA00022723"/>
    </source>
</evidence>
<dbReference type="PANTHER" id="PTHR46910:SF25">
    <property type="entry name" value="ABC-TRANSPORTER-REGULATING TRANSCRIPTION FACTOR"/>
    <property type="match status" value="1"/>
</dbReference>
<dbReference type="PANTHER" id="PTHR46910">
    <property type="entry name" value="TRANSCRIPTION FACTOR PDR1"/>
    <property type="match status" value="1"/>
</dbReference>
<proteinExistence type="predicted"/>
<sequence>MGDEMSTIDTGARVEENGNGGKKRKRIATGFMCQQRKIRCDGQTPACRNCTIHKADCVYKQTHKRRAARKGALYIEALEARLGKVESLIKGSGTLIEVEVEGEERPGSREPCETILPAERATAIGTLSTVETIRTPDFRMSPGSEAGTRQPRMEHDQDNYGESSSPEQIGKSAPHVISSGGSSATTSSPKNPCIGSLGGFSMFSPEHIQWATEKSGNTSFKDSIYAASLDETRLDYWRSDSFSGILTRPIFKQLPPKQETTALVDRYFRDFNSLCPLFSRPVFMELLDRQYSATPYDGAGWWASLNIVIAISISLQSHDSTPPLAKYDKHESAWDYLQNGLAVFTELSIRCTDLFTVQALIGMSLFLQGTSDARPTAALISCAVRFCHTLGLHKKPGGNMSSADIEQRKRVFWMAYRLDKDLCVRTGIPVLQDDDDMDVDLPDENPEDGLGILTLDNGEGHINIFRLMAQFAMIEAKVHRELYSTKAAEKTWEEVLIRVGELDSELEDWKEAVPIECQPEYEIKMSNSPFSLHLIQMHFAYYNCLRTIHKASIIANPMSKSERSWKKTDISSLNSRLQFSVAMCLSAARASVRMVRSLPLQDVGFVWRVLYFPVSALLTLFANVIHSPTDSRARSDLRLMKAFVEFLAKLQHEESGEIRRIFKVCSEFERIARDVITKARDNPHGQ</sequence>
<keyword evidence="4" id="KW-1133">Transmembrane helix</keyword>
<dbReference type="EMBL" id="KN832894">
    <property type="protein sequence ID" value="KIM93576.1"/>
    <property type="molecule type" value="Genomic_DNA"/>
</dbReference>
<dbReference type="STRING" id="913774.A0A0C3GSY3"/>
<dbReference type="Pfam" id="PF04082">
    <property type="entry name" value="Fungal_trans"/>
    <property type="match status" value="1"/>
</dbReference>
<dbReference type="PROSITE" id="PS50048">
    <property type="entry name" value="ZN2_CY6_FUNGAL_2"/>
    <property type="match status" value="1"/>
</dbReference>
<reference evidence="7" key="2">
    <citation type="submission" date="2015-01" db="EMBL/GenBank/DDBJ databases">
        <title>Evolutionary Origins and Diversification of the Mycorrhizal Mutualists.</title>
        <authorList>
            <consortium name="DOE Joint Genome Institute"/>
            <consortium name="Mycorrhizal Genomics Consortium"/>
            <person name="Kohler A."/>
            <person name="Kuo A."/>
            <person name="Nagy L.G."/>
            <person name="Floudas D."/>
            <person name="Copeland A."/>
            <person name="Barry K.W."/>
            <person name="Cichocki N."/>
            <person name="Veneault-Fourrey C."/>
            <person name="LaButti K."/>
            <person name="Lindquist E.A."/>
            <person name="Lipzen A."/>
            <person name="Lundell T."/>
            <person name="Morin E."/>
            <person name="Murat C."/>
            <person name="Riley R."/>
            <person name="Ohm R."/>
            <person name="Sun H."/>
            <person name="Tunlid A."/>
            <person name="Henrissat B."/>
            <person name="Grigoriev I.V."/>
            <person name="Hibbett D.S."/>
            <person name="Martin F."/>
        </authorList>
    </citation>
    <scope>NUCLEOTIDE SEQUENCE [LARGE SCALE GENOMIC DNA]</scope>
    <source>
        <strain evidence="7">Zn</strain>
    </source>
</reference>
<dbReference type="InterPro" id="IPR036864">
    <property type="entry name" value="Zn2-C6_fun-type_DNA-bd_sf"/>
</dbReference>
<dbReference type="InterPro" id="IPR050987">
    <property type="entry name" value="AtrR-like"/>
</dbReference>
<evidence type="ECO:0000256" key="4">
    <source>
        <dbReference type="SAM" id="Phobius"/>
    </source>
</evidence>
<dbReference type="GO" id="GO:0006351">
    <property type="term" value="P:DNA-templated transcription"/>
    <property type="evidence" value="ECO:0007669"/>
    <property type="project" value="InterPro"/>
</dbReference>
<dbReference type="AlphaFoldDB" id="A0A0C3GSY3"/>
<dbReference type="Gene3D" id="4.10.240.10">
    <property type="entry name" value="Zn(2)-C6 fungal-type DNA-binding domain"/>
    <property type="match status" value="1"/>
</dbReference>
<dbReference type="HOGENOM" id="CLU_011099_0_0_1"/>
<keyword evidence="7" id="KW-1185">Reference proteome</keyword>
<name>A0A0C3GSY3_OIDMZ</name>
<dbReference type="CDD" id="cd00067">
    <property type="entry name" value="GAL4"/>
    <property type="match status" value="1"/>
</dbReference>
<dbReference type="GO" id="GO:0008270">
    <property type="term" value="F:zinc ion binding"/>
    <property type="evidence" value="ECO:0007669"/>
    <property type="project" value="InterPro"/>
</dbReference>
<dbReference type="InParanoid" id="A0A0C3GSY3"/>
<reference evidence="6 7" key="1">
    <citation type="submission" date="2014-04" db="EMBL/GenBank/DDBJ databases">
        <authorList>
            <consortium name="DOE Joint Genome Institute"/>
            <person name="Kuo A."/>
            <person name="Martino E."/>
            <person name="Perotto S."/>
            <person name="Kohler A."/>
            <person name="Nagy L.G."/>
            <person name="Floudas D."/>
            <person name="Copeland A."/>
            <person name="Barry K.W."/>
            <person name="Cichocki N."/>
            <person name="Veneault-Fourrey C."/>
            <person name="LaButti K."/>
            <person name="Lindquist E.A."/>
            <person name="Lipzen A."/>
            <person name="Lundell T."/>
            <person name="Morin E."/>
            <person name="Murat C."/>
            <person name="Sun H."/>
            <person name="Tunlid A."/>
            <person name="Henrissat B."/>
            <person name="Grigoriev I.V."/>
            <person name="Hibbett D.S."/>
            <person name="Martin F."/>
            <person name="Nordberg H.P."/>
            <person name="Cantor M.N."/>
            <person name="Hua S.X."/>
        </authorList>
    </citation>
    <scope>NUCLEOTIDE SEQUENCE [LARGE SCALE GENOMIC DNA]</scope>
    <source>
        <strain evidence="6 7">Zn</strain>
    </source>
</reference>
<evidence type="ECO:0000256" key="2">
    <source>
        <dbReference type="ARBA" id="ARBA00023242"/>
    </source>
</evidence>
<evidence type="ECO:0000259" key="5">
    <source>
        <dbReference type="PROSITE" id="PS50048"/>
    </source>
</evidence>
<dbReference type="InterPro" id="IPR007219">
    <property type="entry name" value="XnlR_reg_dom"/>
</dbReference>
<keyword evidence="4" id="KW-0812">Transmembrane</keyword>
<dbReference type="Pfam" id="PF00172">
    <property type="entry name" value="Zn_clus"/>
    <property type="match status" value="1"/>
</dbReference>
<feature type="domain" description="Zn(2)-C6 fungal-type" evidence="5">
    <location>
        <begin position="33"/>
        <end position="59"/>
    </location>
</feature>
<feature type="compositionally biased region" description="Low complexity" evidence="3">
    <location>
        <begin position="178"/>
        <end position="188"/>
    </location>
</feature>
<evidence type="ECO:0000313" key="7">
    <source>
        <dbReference type="Proteomes" id="UP000054321"/>
    </source>
</evidence>
<evidence type="ECO:0000256" key="3">
    <source>
        <dbReference type="SAM" id="MobiDB-lite"/>
    </source>
</evidence>
<keyword evidence="4" id="KW-0472">Membrane</keyword>
<dbReference type="GO" id="GO:0003677">
    <property type="term" value="F:DNA binding"/>
    <property type="evidence" value="ECO:0007669"/>
    <property type="project" value="InterPro"/>
</dbReference>
<protein>
    <recommendedName>
        <fullName evidence="5">Zn(2)-C6 fungal-type domain-containing protein</fullName>
    </recommendedName>
</protein>
<dbReference type="SMART" id="SM00066">
    <property type="entry name" value="GAL4"/>
    <property type="match status" value="1"/>
</dbReference>
<dbReference type="SUPFAM" id="SSF57701">
    <property type="entry name" value="Zn2/Cys6 DNA-binding domain"/>
    <property type="match status" value="1"/>
</dbReference>
<dbReference type="SMART" id="SM00906">
    <property type="entry name" value="Fungal_trans"/>
    <property type="match status" value="1"/>
</dbReference>
<feature type="region of interest" description="Disordered" evidence="3">
    <location>
        <begin position="136"/>
        <end position="190"/>
    </location>
</feature>
<dbReference type="InterPro" id="IPR001138">
    <property type="entry name" value="Zn2Cys6_DnaBD"/>
</dbReference>
<evidence type="ECO:0000313" key="6">
    <source>
        <dbReference type="EMBL" id="KIM93576.1"/>
    </source>
</evidence>
<accession>A0A0C3GSY3</accession>
<dbReference type="Proteomes" id="UP000054321">
    <property type="component" value="Unassembled WGS sequence"/>
</dbReference>
<dbReference type="CDD" id="cd12148">
    <property type="entry name" value="fungal_TF_MHR"/>
    <property type="match status" value="1"/>
</dbReference>
<feature type="non-terminal residue" evidence="6">
    <location>
        <position position="686"/>
    </location>
</feature>
<dbReference type="OrthoDB" id="2123952at2759"/>